<dbReference type="InterPro" id="IPR040122">
    <property type="entry name" value="Importin_beta"/>
</dbReference>
<name>A0A7R9XR93_9CHLO</name>
<evidence type="ECO:0000256" key="3">
    <source>
        <dbReference type="ARBA" id="ARBA00022448"/>
    </source>
</evidence>
<evidence type="ECO:0000256" key="5">
    <source>
        <dbReference type="ARBA" id="ARBA00022737"/>
    </source>
</evidence>
<keyword evidence="6" id="KW-0653">Protein transport</keyword>
<evidence type="ECO:0000256" key="1">
    <source>
        <dbReference type="ARBA" id="ARBA00004123"/>
    </source>
</evidence>
<proteinExistence type="predicted"/>
<keyword evidence="4" id="KW-0963">Cytoplasm</keyword>
<dbReference type="InterPro" id="IPR021133">
    <property type="entry name" value="HEAT_type_2"/>
</dbReference>
<feature type="region of interest" description="Disordered" evidence="9">
    <location>
        <begin position="646"/>
        <end position="671"/>
    </location>
</feature>
<evidence type="ECO:0000256" key="2">
    <source>
        <dbReference type="ARBA" id="ARBA00004496"/>
    </source>
</evidence>
<organism evidence="11">
    <name type="scientific">Ostreococcus sp. 'lucimarinus'</name>
    <dbReference type="NCBI Taxonomy" id="242159"/>
    <lineage>
        <taxon>Eukaryota</taxon>
        <taxon>Viridiplantae</taxon>
        <taxon>Chlorophyta</taxon>
        <taxon>Mamiellophyceae</taxon>
        <taxon>Mamiellales</taxon>
        <taxon>Bathycoccaceae</taxon>
        <taxon>Ostreococcus</taxon>
    </lineage>
</organism>
<dbReference type="SUPFAM" id="SSF48371">
    <property type="entry name" value="ARM repeat"/>
    <property type="match status" value="2"/>
</dbReference>
<dbReference type="AlphaFoldDB" id="A0A7R9XR93"/>
<dbReference type="PROSITE" id="PS50077">
    <property type="entry name" value="HEAT_REPEAT"/>
    <property type="match status" value="1"/>
</dbReference>
<feature type="repeat" description="HEAT" evidence="8">
    <location>
        <begin position="412"/>
        <end position="450"/>
    </location>
</feature>
<evidence type="ECO:0000256" key="8">
    <source>
        <dbReference type="PROSITE-ProRule" id="PRU00103"/>
    </source>
</evidence>
<dbReference type="InterPro" id="IPR016024">
    <property type="entry name" value="ARM-type_fold"/>
</dbReference>
<dbReference type="InterPro" id="IPR011989">
    <property type="entry name" value="ARM-like"/>
</dbReference>
<accession>A0A7R9XR93</accession>
<keyword evidence="7" id="KW-0539">Nucleus</keyword>
<evidence type="ECO:0000259" key="10">
    <source>
        <dbReference type="Pfam" id="PF25780"/>
    </source>
</evidence>
<dbReference type="InterPro" id="IPR057672">
    <property type="entry name" value="TPR_IPO4/5"/>
</dbReference>
<protein>
    <recommendedName>
        <fullName evidence="10">IPO4/5-like TPR repeats domain-containing protein</fullName>
    </recommendedName>
</protein>
<dbReference type="EMBL" id="HBDX01005277">
    <property type="protein sequence ID" value="CAD8223820.1"/>
    <property type="molecule type" value="Transcribed_RNA"/>
</dbReference>
<dbReference type="GO" id="GO:0006606">
    <property type="term" value="P:protein import into nucleus"/>
    <property type="evidence" value="ECO:0007669"/>
    <property type="project" value="InterPro"/>
</dbReference>
<keyword evidence="3" id="KW-0813">Transport</keyword>
<dbReference type="PANTHER" id="PTHR10527">
    <property type="entry name" value="IMPORTIN BETA"/>
    <property type="match status" value="1"/>
</dbReference>
<evidence type="ECO:0000313" key="11">
    <source>
        <dbReference type="EMBL" id="CAD8223820.1"/>
    </source>
</evidence>
<dbReference type="GO" id="GO:0005737">
    <property type="term" value="C:cytoplasm"/>
    <property type="evidence" value="ECO:0007669"/>
    <property type="project" value="UniProtKB-SubCell"/>
</dbReference>
<feature type="domain" description="IPO4/5-like TPR repeats" evidence="10">
    <location>
        <begin position="114"/>
        <end position="272"/>
    </location>
</feature>
<sequence>MATDAIDCSVPGVLALLGDALSADARRRERGEAALLSAVKRADGALKSLLAIACGGWTETVPTMSASDAEAVRTLACVTVKRRCTPRAFASRLTRGERDEAKRALLDRAMTAESKALRNAVLDVIAKIARWTVPQGEWNELLEFLGQCASSPETAHRALAFKLFESLTETIVSSLSHHFKTLAGLFANGLVDAHDEVRVSALRAVGALVANASGEPEEVAVIKSLVPHVLEAAKTAVSNEDEESASIAFEVLDALTESRTSALSGHVPAVVGFCIQVATAERELGTSARRRALDVLAYMARHKPKALTKSKLVEPMLAVLCPLCGEPKEAELAGEDDLEDEDEVHIQTVASQLIDILALKVPAKYVLLTVLSFAAANINNASNDRLRHAAVAVLGVVTEGCAEGVRAHASTIVPSVVGRLSDPNGPVRGAAAFTLGQFAEHLGLTLEDPDMHKQVLPSLFTALPVEQVKSVQERMMYAMDAWLEDVQDEVGVYVKPLLDIVFLALDSGAKRHVREMLLSALASATASSGDKVHPYLGELLPRLDRCLSLTADEELNVRARALEVLGMLISAEGGKEAMGPHVENAMQAGLSGFELDFAELREYAHGLFGEVAEALKEDFDRYLAVCAQKAFESLELDDGIMFDSEDEADREELDSDDDGDGDGADGMTRKPAGYSIRSGVMDEKASACKALNCYASHCPRAFAPYIAKASELLGGMTDYMHEMVRVQAHLALAQTTIAALSINPEGAKELVNDSLSATIRCVLEDEDRDAVAASVEAAALLVNILKEHRGVDVSQHVIDLTAASLEILEGNTFCQVEDGYDSEEGDEEGDEDEDEDVEAGLVVIEAVAELLPALAMYMGETFATHFVPHFNALMKRTEENHTETERSLCYATLVEVVRAVGAPAAGCAVVALPRCLRDVASLDVGLRRNSIYCIGILAQIGGASAIDFHGAIAEALAPMTRADRESDGGVRDNAVGAIARLLQVIDGGHARENASALLDVVLNALPLRNDLEEGPDVYHWLASTITENPTSLADAAMTRIVGILAEVVTDGALAPIDTSRILGIALSRAEDQRVRATLSSLPAQSQDAIRRAGA</sequence>
<dbReference type="Gene3D" id="1.25.10.10">
    <property type="entry name" value="Leucine-rich Repeat Variant"/>
    <property type="match status" value="1"/>
</dbReference>
<reference evidence="11" key="1">
    <citation type="submission" date="2021-01" db="EMBL/GenBank/DDBJ databases">
        <authorList>
            <person name="Corre E."/>
            <person name="Pelletier E."/>
            <person name="Niang G."/>
            <person name="Scheremetjew M."/>
            <person name="Finn R."/>
            <person name="Kale V."/>
            <person name="Holt S."/>
            <person name="Cochrane G."/>
            <person name="Meng A."/>
            <person name="Brown T."/>
            <person name="Cohen L."/>
        </authorList>
    </citation>
    <scope>NUCLEOTIDE SEQUENCE</scope>
    <source>
        <strain evidence="11">Clade-A-BCC118000</strain>
    </source>
</reference>
<comment type="subcellular location">
    <subcellularLocation>
        <location evidence="2">Cytoplasm</location>
    </subcellularLocation>
    <subcellularLocation>
        <location evidence="1">Nucleus</location>
    </subcellularLocation>
</comment>
<dbReference type="Pfam" id="PF13513">
    <property type="entry name" value="HEAT_EZ"/>
    <property type="match status" value="1"/>
</dbReference>
<feature type="compositionally biased region" description="Acidic residues" evidence="9">
    <location>
        <begin position="646"/>
        <end position="663"/>
    </location>
</feature>
<evidence type="ECO:0000256" key="6">
    <source>
        <dbReference type="ARBA" id="ARBA00022927"/>
    </source>
</evidence>
<dbReference type="Pfam" id="PF25780">
    <property type="entry name" value="TPR_IPO5"/>
    <property type="match status" value="1"/>
</dbReference>
<evidence type="ECO:0000256" key="4">
    <source>
        <dbReference type="ARBA" id="ARBA00022490"/>
    </source>
</evidence>
<evidence type="ECO:0000256" key="7">
    <source>
        <dbReference type="ARBA" id="ARBA00023242"/>
    </source>
</evidence>
<evidence type="ECO:0000256" key="9">
    <source>
        <dbReference type="SAM" id="MobiDB-lite"/>
    </source>
</evidence>
<gene>
    <name evidence="11" type="ORF">OLUC0939_LOCUS4544</name>
</gene>
<keyword evidence="5" id="KW-0677">Repeat</keyword>